<feature type="binding site" evidence="2">
    <location>
        <position position="193"/>
    </location>
    <ligand>
        <name>S-adenosyl-L-methionine</name>
        <dbReference type="ChEBI" id="CHEBI:59789"/>
    </ligand>
</feature>
<dbReference type="EMBL" id="AZGB01000015">
    <property type="protein sequence ID" value="KRM06504.1"/>
    <property type="molecule type" value="Genomic_DNA"/>
</dbReference>
<dbReference type="OrthoDB" id="5522265at2"/>
<dbReference type="SUPFAM" id="SSF53335">
    <property type="entry name" value="S-adenosyl-L-methionine-dependent methyltransferases"/>
    <property type="match status" value="1"/>
</dbReference>
<feature type="binding site" evidence="1">
    <location>
        <position position="20"/>
    </location>
    <ligand>
        <name>Zn(2+)</name>
        <dbReference type="ChEBI" id="CHEBI:29105"/>
    </ligand>
</feature>
<feature type="binding site" evidence="1">
    <location>
        <position position="37"/>
    </location>
    <ligand>
        <name>Zn(2+)</name>
        <dbReference type="ChEBI" id="CHEBI:29105"/>
    </ligand>
</feature>
<gene>
    <name evidence="5" type="ORF">FC89_GL000651</name>
</gene>
<dbReference type="AlphaFoldDB" id="A0A0R1VL08"/>
<keyword evidence="1" id="KW-0862">Zinc</keyword>
<evidence type="ECO:0000259" key="4">
    <source>
        <dbReference type="Pfam" id="PF21302"/>
    </source>
</evidence>
<keyword evidence="5" id="KW-0808">Transferase</keyword>
<proteinExistence type="predicted"/>
<feature type="domain" description="23S rRNA (guanine(745)-N(1))-methyltransferase N-terminal" evidence="4">
    <location>
        <begin position="18"/>
        <end position="54"/>
    </location>
</feature>
<dbReference type="PIRSF" id="PIRSF018249">
    <property type="entry name" value="MyrA_prd"/>
    <property type="match status" value="1"/>
</dbReference>
<feature type="binding site" evidence="1">
    <location>
        <position position="23"/>
    </location>
    <ligand>
        <name>Zn(2+)</name>
        <dbReference type="ChEBI" id="CHEBI:29105"/>
    </ligand>
</feature>
<evidence type="ECO:0000313" key="6">
    <source>
        <dbReference type="Proteomes" id="UP000051451"/>
    </source>
</evidence>
<dbReference type="STRING" id="1423750.FC89_GL000651"/>
<dbReference type="RefSeq" id="WP_057871417.1">
    <property type="nucleotide sequence ID" value="NZ_AZGB01000015.1"/>
</dbReference>
<feature type="binding site" evidence="2">
    <location>
        <begin position="105"/>
        <end position="106"/>
    </location>
    <ligand>
        <name>S-adenosyl-L-methionine</name>
        <dbReference type="ChEBI" id="CHEBI:59789"/>
    </ligand>
</feature>
<feature type="binding site" evidence="2">
    <location>
        <position position="80"/>
    </location>
    <ligand>
        <name>S-adenosyl-L-methionine</name>
        <dbReference type="ChEBI" id="CHEBI:59789"/>
    </ligand>
</feature>
<dbReference type="GeneID" id="98318686"/>
<accession>A0A0R1VL08</accession>
<keyword evidence="6" id="KW-1185">Reference proteome</keyword>
<sequence length="284" mass="32433">MKKINKAAAWLQTNYLLFRCPYCGTAFNQPKGNSLVCQQQHCFDLSKKGTLYLLKHGYQTNYDNHDLWQARRQILQAGLFRPIFAKLVDLMPTKPVKILDAGCGEGSALAYFAAARKYDDTLVGFDLTKVALNLATQFDFSAFFCEADLANLPFQAGSFDVLCDIFTPSAYQEFERVLAPGGLLLKVIPNQLYLTELRHMFYSKDSQNYSYSNQKVKQLFFEHYPNAQAIPLTYKFQLNQASFQQLLKMTPLQWGVTKERLAEVQRLFLQEITVDVVVLAAKIE</sequence>
<keyword evidence="1" id="KW-0479">Metal-binding</keyword>
<dbReference type="CDD" id="cd02440">
    <property type="entry name" value="AdoMet_MTases"/>
    <property type="match status" value="1"/>
</dbReference>
<dbReference type="Pfam" id="PF13649">
    <property type="entry name" value="Methyltransf_25"/>
    <property type="match status" value="1"/>
</dbReference>
<keyword evidence="2" id="KW-0949">S-adenosyl-L-methionine</keyword>
<dbReference type="InterPro" id="IPR048647">
    <property type="entry name" value="RlmA_N"/>
</dbReference>
<dbReference type="InterPro" id="IPR029063">
    <property type="entry name" value="SAM-dependent_MTases_sf"/>
</dbReference>
<dbReference type="InterPro" id="IPR016718">
    <property type="entry name" value="rRNA_m1G-MeTrfase_A_prd"/>
</dbReference>
<dbReference type="PATRIC" id="fig|1423750.3.peg.671"/>
<dbReference type="InterPro" id="IPR041698">
    <property type="entry name" value="Methyltransf_25"/>
</dbReference>
<organism evidence="5 6">
    <name type="scientific">Liquorilactobacillus ghanensis DSM 18630</name>
    <dbReference type="NCBI Taxonomy" id="1423750"/>
    <lineage>
        <taxon>Bacteria</taxon>
        <taxon>Bacillati</taxon>
        <taxon>Bacillota</taxon>
        <taxon>Bacilli</taxon>
        <taxon>Lactobacillales</taxon>
        <taxon>Lactobacillaceae</taxon>
        <taxon>Liquorilactobacillus</taxon>
    </lineage>
</organism>
<dbReference type="PANTHER" id="PTHR43591:SF110">
    <property type="entry name" value="RHODANESE DOMAIN-CONTAINING PROTEIN"/>
    <property type="match status" value="1"/>
</dbReference>
<reference evidence="5 6" key="1">
    <citation type="journal article" date="2015" name="Genome Announc.">
        <title>Expanding the biotechnology potential of lactobacilli through comparative genomics of 213 strains and associated genera.</title>
        <authorList>
            <person name="Sun Z."/>
            <person name="Harris H.M."/>
            <person name="McCann A."/>
            <person name="Guo C."/>
            <person name="Argimon S."/>
            <person name="Zhang W."/>
            <person name="Yang X."/>
            <person name="Jeffery I.B."/>
            <person name="Cooney J.C."/>
            <person name="Kagawa T.F."/>
            <person name="Liu W."/>
            <person name="Song Y."/>
            <person name="Salvetti E."/>
            <person name="Wrobel A."/>
            <person name="Rasinkangas P."/>
            <person name="Parkhill J."/>
            <person name="Rea M.C."/>
            <person name="O'Sullivan O."/>
            <person name="Ritari J."/>
            <person name="Douillard F.P."/>
            <person name="Paul Ross R."/>
            <person name="Yang R."/>
            <person name="Briner A.E."/>
            <person name="Felis G.E."/>
            <person name="de Vos W.M."/>
            <person name="Barrangou R."/>
            <person name="Klaenhammer T.R."/>
            <person name="Caufield P.W."/>
            <person name="Cui Y."/>
            <person name="Zhang H."/>
            <person name="O'Toole P.W."/>
        </authorList>
    </citation>
    <scope>NUCLEOTIDE SEQUENCE [LARGE SCALE GENOMIC DNA]</scope>
    <source>
        <strain evidence="5 6">DSM 18630</strain>
    </source>
</reference>
<dbReference type="GO" id="GO:0008168">
    <property type="term" value="F:methyltransferase activity"/>
    <property type="evidence" value="ECO:0007669"/>
    <property type="project" value="UniProtKB-KW"/>
</dbReference>
<dbReference type="Gene3D" id="3.40.50.150">
    <property type="entry name" value="Vaccinia Virus protein VP39"/>
    <property type="match status" value="1"/>
</dbReference>
<name>A0A0R1VL08_9LACO</name>
<evidence type="ECO:0000313" key="5">
    <source>
        <dbReference type="EMBL" id="KRM06504.1"/>
    </source>
</evidence>
<protein>
    <submittedName>
        <fullName evidence="5">23S rRNA m(1)G 745 methyltransferase</fullName>
    </submittedName>
</protein>
<dbReference type="GO" id="GO:0032259">
    <property type="term" value="P:methylation"/>
    <property type="evidence" value="ECO:0007669"/>
    <property type="project" value="UniProtKB-KW"/>
</dbReference>
<keyword evidence="5" id="KW-0489">Methyltransferase</keyword>
<feature type="domain" description="Methyltransferase" evidence="3">
    <location>
        <begin position="98"/>
        <end position="182"/>
    </location>
</feature>
<evidence type="ECO:0000256" key="2">
    <source>
        <dbReference type="PIRSR" id="PIRSR018249-2"/>
    </source>
</evidence>
<dbReference type="Pfam" id="PF21302">
    <property type="entry name" value="Zn_ribbon_RlmA"/>
    <property type="match status" value="1"/>
</dbReference>
<evidence type="ECO:0000256" key="1">
    <source>
        <dbReference type="PIRSR" id="PIRSR018249-1"/>
    </source>
</evidence>
<dbReference type="Proteomes" id="UP000051451">
    <property type="component" value="Unassembled WGS sequence"/>
</dbReference>
<dbReference type="GO" id="GO:0046872">
    <property type="term" value="F:metal ion binding"/>
    <property type="evidence" value="ECO:0007669"/>
    <property type="project" value="UniProtKB-KW"/>
</dbReference>
<dbReference type="PANTHER" id="PTHR43591">
    <property type="entry name" value="METHYLTRANSFERASE"/>
    <property type="match status" value="1"/>
</dbReference>
<comment type="caution">
    <text evidence="5">The sequence shown here is derived from an EMBL/GenBank/DDBJ whole genome shotgun (WGS) entry which is preliminary data.</text>
</comment>
<feature type="binding site" evidence="1">
    <location>
        <position position="41"/>
    </location>
    <ligand>
        <name>Zn(2+)</name>
        <dbReference type="ChEBI" id="CHEBI:29105"/>
    </ligand>
</feature>
<evidence type="ECO:0000259" key="3">
    <source>
        <dbReference type="Pfam" id="PF13649"/>
    </source>
</evidence>